<keyword evidence="2" id="KW-0090">Biological rhythms</keyword>
<evidence type="ECO:0000313" key="5">
    <source>
        <dbReference type="EMBL" id="KAH0817470.1"/>
    </source>
</evidence>
<evidence type="ECO:0000256" key="4">
    <source>
        <dbReference type="SAM" id="MobiDB-lite"/>
    </source>
</evidence>
<feature type="region of interest" description="Disordered" evidence="4">
    <location>
        <begin position="26"/>
        <end position="57"/>
    </location>
</feature>
<evidence type="ECO:0000256" key="1">
    <source>
        <dbReference type="ARBA" id="ARBA00022729"/>
    </source>
</evidence>
<dbReference type="FunFam" id="3.15.10.30:FF:000001">
    <property type="entry name" value="Takeout-like protein 1"/>
    <property type="match status" value="1"/>
</dbReference>
<accession>A0A8J6HMS2</accession>
<keyword evidence="6" id="KW-1185">Reference proteome</keyword>
<dbReference type="Proteomes" id="UP000719412">
    <property type="component" value="Unassembled WGS sequence"/>
</dbReference>
<dbReference type="GO" id="GO:0005615">
    <property type="term" value="C:extracellular space"/>
    <property type="evidence" value="ECO:0007669"/>
    <property type="project" value="TreeGrafter"/>
</dbReference>
<reference evidence="5" key="2">
    <citation type="submission" date="2021-08" db="EMBL/GenBank/DDBJ databases">
        <authorList>
            <person name="Eriksson T."/>
        </authorList>
    </citation>
    <scope>NUCLEOTIDE SEQUENCE</scope>
    <source>
        <strain evidence="5">Stoneville</strain>
        <tissue evidence="5">Whole head</tissue>
    </source>
</reference>
<dbReference type="AlphaFoldDB" id="A0A8J6HMS2"/>
<evidence type="ECO:0000256" key="2">
    <source>
        <dbReference type="ARBA" id="ARBA00023108"/>
    </source>
</evidence>
<dbReference type="EMBL" id="JABDTM020019407">
    <property type="protein sequence ID" value="KAH0817470.1"/>
    <property type="molecule type" value="Genomic_DNA"/>
</dbReference>
<sequence>MESPEWEINEEVEWKRQRDLRKILGKSRGDPRDLEDIQRDLEEREKDSGRSGGHTWRSGEDKEILREYRNVQRDLWNIFEGDTARLREKYDERLGKIWSRSNEILKKYRKRFMKDIGKFWGDTRRLGVDRGDPKWEMTYIEIWRRQKGLEKVQKDGKRIMEDVARFGGDTGRLGVHEGIQNVTCMEIWNGKCRVIYERYYERFGKIWRRSKETLRKYRKIALSAAQLSYSLSLPPTFQKCDKKKSDFNECLSQAIQNAIVHLDKPLEEYGLPSFEPFMLSSVSPRLGRKIDFEHTFKNYKIFGRTKISSTKANMNFHDKTLTIMITNPEIQYVFDYEAKGKMFLLPIDTSGPATVLSHNVTYTITFTFEEYTKDGKTHLHVIDHNLVMQPQELIFNFENLLEDKELNDGFNRAMNRKWKPIFNDLAPIYVPNYGHAYAAIFNNFLSKETSEYHISNQGKMKMLMFFSVLSLTDLCQALAFPVMIDSPFTKYATQIPRNSSFYFEMRTLNNRPHKTLSKMPRKVEQELCRSIGGWQMAADLDIADHRLSVGRKHNKVRLIKSVFCLSQVGLQMSGPSLLPTGIAVEGEKCDLLYPTVGRQDVLSCTALTKSLPGAGHPSPAGGVLLHLLTLSRVDAIDDLPMT</sequence>
<dbReference type="PANTHER" id="PTHR11008">
    <property type="entry name" value="PROTEIN TAKEOUT-LIKE PROTEIN"/>
    <property type="match status" value="1"/>
</dbReference>
<organism evidence="5 6">
    <name type="scientific">Tenebrio molitor</name>
    <name type="common">Yellow mealworm beetle</name>
    <dbReference type="NCBI Taxonomy" id="7067"/>
    <lineage>
        <taxon>Eukaryota</taxon>
        <taxon>Metazoa</taxon>
        <taxon>Ecdysozoa</taxon>
        <taxon>Arthropoda</taxon>
        <taxon>Hexapoda</taxon>
        <taxon>Insecta</taxon>
        <taxon>Pterygota</taxon>
        <taxon>Neoptera</taxon>
        <taxon>Endopterygota</taxon>
        <taxon>Coleoptera</taxon>
        <taxon>Polyphaga</taxon>
        <taxon>Cucujiformia</taxon>
        <taxon>Tenebrionidae</taxon>
        <taxon>Tenebrio</taxon>
    </lineage>
</organism>
<comment type="similarity">
    <text evidence="3">Belongs to the TO family.</text>
</comment>
<evidence type="ECO:0000313" key="6">
    <source>
        <dbReference type="Proteomes" id="UP000719412"/>
    </source>
</evidence>
<dbReference type="PANTHER" id="PTHR11008:SF32">
    <property type="entry name" value="CIRCADIAN CLOCK-CONTROLLED PROTEIN DAYWAKE-RELATED"/>
    <property type="match status" value="1"/>
</dbReference>
<proteinExistence type="inferred from homology"/>
<dbReference type="InterPro" id="IPR038606">
    <property type="entry name" value="To_sf"/>
</dbReference>
<reference evidence="5" key="1">
    <citation type="journal article" date="2020" name="J Insects Food Feed">
        <title>The yellow mealworm (Tenebrio molitor) genome: a resource for the emerging insects as food and feed industry.</title>
        <authorList>
            <person name="Eriksson T."/>
            <person name="Andere A."/>
            <person name="Kelstrup H."/>
            <person name="Emery V."/>
            <person name="Picard C."/>
        </authorList>
    </citation>
    <scope>NUCLEOTIDE SEQUENCE</scope>
    <source>
        <strain evidence="5">Stoneville</strain>
        <tissue evidence="5">Whole head</tissue>
    </source>
</reference>
<name>A0A8J6HMS2_TENMO</name>
<dbReference type="SMART" id="SM00700">
    <property type="entry name" value="JHBP"/>
    <property type="match status" value="1"/>
</dbReference>
<dbReference type="GO" id="GO:0007623">
    <property type="term" value="P:circadian rhythm"/>
    <property type="evidence" value="ECO:0007669"/>
    <property type="project" value="UniProtKB-ARBA"/>
</dbReference>
<feature type="compositionally biased region" description="Basic and acidic residues" evidence="4">
    <location>
        <begin position="26"/>
        <end position="49"/>
    </location>
</feature>
<gene>
    <name evidence="5" type="ORF">GEV33_005321</name>
</gene>
<comment type="caution">
    <text evidence="5">The sequence shown here is derived from an EMBL/GenBank/DDBJ whole genome shotgun (WGS) entry which is preliminary data.</text>
</comment>
<protein>
    <submittedName>
        <fullName evidence="5">Uncharacterized protein</fullName>
    </submittedName>
</protein>
<dbReference type="Gene3D" id="3.15.10.30">
    <property type="entry name" value="Haemolymph juvenile hormone binding protein"/>
    <property type="match status" value="1"/>
</dbReference>
<keyword evidence="1" id="KW-0732">Signal</keyword>
<dbReference type="InterPro" id="IPR010562">
    <property type="entry name" value="Haemolymph_juvenile_hormone-bd"/>
</dbReference>
<dbReference type="Pfam" id="PF06585">
    <property type="entry name" value="JHBP"/>
    <property type="match status" value="1"/>
</dbReference>
<evidence type="ECO:0000256" key="3">
    <source>
        <dbReference type="ARBA" id="ARBA00060902"/>
    </source>
</evidence>